<protein>
    <recommendedName>
        <fullName evidence="4">Auxin-responsive protein</fullName>
    </recommendedName>
</protein>
<evidence type="ECO:0000313" key="2">
    <source>
        <dbReference type="EnsemblPlants" id="ORUFI09G20030.1"/>
    </source>
</evidence>
<evidence type="ECO:0000256" key="1">
    <source>
        <dbReference type="ARBA" id="ARBA00006974"/>
    </source>
</evidence>
<dbReference type="InterPro" id="IPR003676">
    <property type="entry name" value="SAUR_fam"/>
</dbReference>
<reference evidence="3" key="1">
    <citation type="submission" date="2013-06" db="EMBL/GenBank/DDBJ databases">
        <authorList>
            <person name="Zhao Q."/>
        </authorList>
    </citation>
    <scope>NUCLEOTIDE SEQUENCE</scope>
    <source>
        <strain evidence="3">cv. W1943</strain>
    </source>
</reference>
<dbReference type="PANTHER" id="PTHR31175:SF94">
    <property type="entry name" value="OS09G0547000 PROTEIN"/>
    <property type="match status" value="1"/>
</dbReference>
<sequence>MIHAKKLAQLARKLQQKMVSASAGSGRHTAGTSHDCCSTASLAGKGHCAVYTADGARFEVPLPYLGTAVFGELLTMSHEEFGFASEDGRITLTCDKSVMEYVMCLLRRDASKEVERAFLCSMAMPCHNVGVLNHQLAVCT</sequence>
<dbReference type="GO" id="GO:0009733">
    <property type="term" value="P:response to auxin"/>
    <property type="evidence" value="ECO:0007669"/>
    <property type="project" value="InterPro"/>
</dbReference>
<comment type="similarity">
    <text evidence="1">Belongs to the ARG7 family.</text>
</comment>
<dbReference type="AlphaFoldDB" id="A0A0E0QUN6"/>
<dbReference type="Gramene" id="ORUFI09G20030.1">
    <property type="protein sequence ID" value="ORUFI09G20030.1"/>
    <property type="gene ID" value="ORUFI09G20030"/>
</dbReference>
<proteinExistence type="inferred from homology"/>
<organism evidence="2 3">
    <name type="scientific">Oryza rufipogon</name>
    <name type="common">Brownbeard rice</name>
    <name type="synonym">Asian wild rice</name>
    <dbReference type="NCBI Taxonomy" id="4529"/>
    <lineage>
        <taxon>Eukaryota</taxon>
        <taxon>Viridiplantae</taxon>
        <taxon>Streptophyta</taxon>
        <taxon>Embryophyta</taxon>
        <taxon>Tracheophyta</taxon>
        <taxon>Spermatophyta</taxon>
        <taxon>Magnoliopsida</taxon>
        <taxon>Liliopsida</taxon>
        <taxon>Poales</taxon>
        <taxon>Poaceae</taxon>
        <taxon>BOP clade</taxon>
        <taxon>Oryzoideae</taxon>
        <taxon>Oryzeae</taxon>
        <taxon>Oryzinae</taxon>
        <taxon>Oryza</taxon>
    </lineage>
</organism>
<evidence type="ECO:0000313" key="3">
    <source>
        <dbReference type="Proteomes" id="UP000008022"/>
    </source>
</evidence>
<dbReference type="eggNOG" id="ENOG502S4GQ">
    <property type="taxonomic scope" value="Eukaryota"/>
</dbReference>
<keyword evidence="3" id="KW-1185">Reference proteome</keyword>
<reference evidence="2" key="2">
    <citation type="submission" date="2015-06" db="UniProtKB">
        <authorList>
            <consortium name="EnsemblPlants"/>
        </authorList>
    </citation>
    <scope>IDENTIFICATION</scope>
</reference>
<accession>A0A0E0QUN6</accession>
<dbReference type="OMA" id="MAMPCHN"/>
<dbReference type="PANTHER" id="PTHR31175">
    <property type="entry name" value="AUXIN-RESPONSIVE FAMILY PROTEIN"/>
    <property type="match status" value="1"/>
</dbReference>
<dbReference type="HOGENOM" id="CLU_090137_0_2_1"/>
<dbReference type="EnsemblPlants" id="ORUFI09G20030.1">
    <property type="protein sequence ID" value="ORUFI09G20030.1"/>
    <property type="gene ID" value="ORUFI09G20030"/>
</dbReference>
<evidence type="ECO:0008006" key="4">
    <source>
        <dbReference type="Google" id="ProtNLM"/>
    </source>
</evidence>
<dbReference type="Proteomes" id="UP000008022">
    <property type="component" value="Unassembled WGS sequence"/>
</dbReference>
<name>A0A0E0QUN6_ORYRU</name>
<dbReference type="STRING" id="4529.A0A0E0QUN6"/>
<dbReference type="Pfam" id="PF02519">
    <property type="entry name" value="Auxin_inducible"/>
    <property type="match status" value="1"/>
</dbReference>